<reference evidence="1 2" key="1">
    <citation type="submission" date="2017-05" db="EMBL/GenBank/DDBJ databases">
        <title>Complete and WGS of Bordetella genogroups.</title>
        <authorList>
            <person name="Spilker T."/>
            <person name="LiPuma J."/>
        </authorList>
    </citation>
    <scope>NUCLEOTIDE SEQUENCE [LARGE SCALE GENOMIC DNA]</scope>
    <source>
        <strain evidence="1 2">AU7206</strain>
    </source>
</reference>
<gene>
    <name evidence="1" type="ORF">CAL15_13020</name>
</gene>
<organism evidence="1 2">
    <name type="scientific">Bordetella genomosp. 13</name>
    <dbReference type="NCBI Taxonomy" id="463040"/>
    <lineage>
        <taxon>Bacteria</taxon>
        <taxon>Pseudomonadati</taxon>
        <taxon>Pseudomonadota</taxon>
        <taxon>Betaproteobacteria</taxon>
        <taxon>Burkholderiales</taxon>
        <taxon>Alcaligenaceae</taxon>
        <taxon>Bordetella</taxon>
    </lineage>
</organism>
<name>A0A1W6ZD79_9BORD</name>
<sequence>MTHVTTLATLVPDDPVSTSCSNTSGHSAVDQQSLTDEAVDAYSQGCRSLIDEFSSAASFTEDASPGDGLSQQRLVLFAAMVGAGLLARGAGSATWVKNLQKVILAQSRNLAANDSASDARIPP</sequence>
<dbReference type="Gene3D" id="1.10.357.10">
    <property type="entry name" value="Tetracycline Repressor, domain 2"/>
    <property type="match status" value="1"/>
</dbReference>
<dbReference type="KEGG" id="bgm:CAL15_13020"/>
<evidence type="ECO:0000313" key="2">
    <source>
        <dbReference type="Proteomes" id="UP000194161"/>
    </source>
</evidence>
<evidence type="ECO:0000313" key="1">
    <source>
        <dbReference type="EMBL" id="ARP95225.1"/>
    </source>
</evidence>
<dbReference type="AlphaFoldDB" id="A0A1W6ZD79"/>
<accession>A0A1W6ZD79</accession>
<dbReference type="RefSeq" id="WP_086078990.1">
    <property type="nucleotide sequence ID" value="NZ_CP021111.1"/>
</dbReference>
<keyword evidence="2" id="KW-1185">Reference proteome</keyword>
<dbReference type="EMBL" id="CP021111">
    <property type="protein sequence ID" value="ARP95225.1"/>
    <property type="molecule type" value="Genomic_DNA"/>
</dbReference>
<proteinExistence type="predicted"/>
<protein>
    <submittedName>
        <fullName evidence="1">Uncharacterized protein</fullName>
    </submittedName>
</protein>
<dbReference type="Proteomes" id="UP000194161">
    <property type="component" value="Chromosome"/>
</dbReference>